<gene>
    <name evidence="1" type="ORF">CR492_03220</name>
</gene>
<dbReference type="AlphaFoldDB" id="A0A2J7TMC5"/>
<comment type="caution">
    <text evidence="1">The sequence shown here is derived from an EMBL/GenBank/DDBJ whole genome shotgun (WGS) entry which is preliminary data.</text>
</comment>
<evidence type="ECO:0000313" key="1">
    <source>
        <dbReference type="EMBL" id="PNG27913.1"/>
    </source>
</evidence>
<proteinExistence type="predicted"/>
<protein>
    <submittedName>
        <fullName evidence="1">Uncharacterized protein</fullName>
    </submittedName>
</protein>
<dbReference type="Proteomes" id="UP000236286">
    <property type="component" value="Unassembled WGS sequence"/>
</dbReference>
<name>A0A2J7TMC5_METSI</name>
<sequence>MSESSIFAPLTRYLELIERLSAELAAGDRIHGDGCAPAFRDLVDSVLCAQARRGGRWRSNSAAIAKLTQEPGLAPSGRLSGFALVAEEGLEPPTQGL</sequence>
<reference evidence="1 2" key="1">
    <citation type="submission" date="2017-10" db="EMBL/GenBank/DDBJ databases">
        <title>Genome announcement of Methylocella silvestris TVC from permafrost.</title>
        <authorList>
            <person name="Wang J."/>
            <person name="Geng K."/>
            <person name="Ul-Haque F."/>
            <person name="Crombie A.T."/>
            <person name="Street L.E."/>
            <person name="Wookey P.A."/>
            <person name="Murrell J.C."/>
            <person name="Pratscher J."/>
        </authorList>
    </citation>
    <scope>NUCLEOTIDE SEQUENCE [LARGE SCALE GENOMIC DNA]</scope>
    <source>
        <strain evidence="1 2">TVC</strain>
    </source>
</reference>
<organism evidence="1 2">
    <name type="scientific">Methylocella silvestris</name>
    <dbReference type="NCBI Taxonomy" id="199596"/>
    <lineage>
        <taxon>Bacteria</taxon>
        <taxon>Pseudomonadati</taxon>
        <taxon>Pseudomonadota</taxon>
        <taxon>Alphaproteobacteria</taxon>
        <taxon>Hyphomicrobiales</taxon>
        <taxon>Beijerinckiaceae</taxon>
        <taxon>Methylocella</taxon>
    </lineage>
</organism>
<dbReference type="EMBL" id="PDZR01000001">
    <property type="protein sequence ID" value="PNG27913.1"/>
    <property type="molecule type" value="Genomic_DNA"/>
</dbReference>
<evidence type="ECO:0000313" key="2">
    <source>
        <dbReference type="Proteomes" id="UP000236286"/>
    </source>
</evidence>
<accession>A0A2J7TMC5</accession>